<dbReference type="InterPro" id="IPR009057">
    <property type="entry name" value="Homeodomain-like_sf"/>
</dbReference>
<evidence type="ECO:0000256" key="1">
    <source>
        <dbReference type="ARBA" id="ARBA00023015"/>
    </source>
</evidence>
<evidence type="ECO:0000256" key="2">
    <source>
        <dbReference type="ARBA" id="ARBA00023125"/>
    </source>
</evidence>
<dbReference type="PANTHER" id="PTHR30514:SF18">
    <property type="entry name" value="RPIR-FAMILY TRANSCRIPTIONAL REGULATOR"/>
    <property type="match status" value="1"/>
</dbReference>
<organism evidence="5">
    <name type="scientific">Mesotoga infera</name>
    <dbReference type="NCBI Taxonomy" id="1236046"/>
    <lineage>
        <taxon>Bacteria</taxon>
        <taxon>Thermotogati</taxon>
        <taxon>Thermotogota</taxon>
        <taxon>Thermotogae</taxon>
        <taxon>Kosmotogales</taxon>
        <taxon>Kosmotogaceae</taxon>
        <taxon>Mesotoga</taxon>
    </lineage>
</organism>
<feature type="domain" description="HTH rpiR-type" evidence="4">
    <location>
        <begin position="1"/>
        <end position="76"/>
    </location>
</feature>
<dbReference type="Gene3D" id="3.40.50.10490">
    <property type="entry name" value="Glucose-6-phosphate isomerase like protein, domain 1"/>
    <property type="match status" value="1"/>
</dbReference>
<comment type="caution">
    <text evidence="5">The sequence shown here is derived from an EMBL/GenBank/DDBJ whole genome shotgun (WGS) entry which is preliminary data.</text>
</comment>
<dbReference type="Gene3D" id="1.10.10.10">
    <property type="entry name" value="Winged helix-like DNA-binding domain superfamily/Winged helix DNA-binding domain"/>
    <property type="match status" value="1"/>
</dbReference>
<keyword evidence="1" id="KW-0805">Transcription regulation</keyword>
<proteinExistence type="predicted"/>
<dbReference type="InterPro" id="IPR000281">
    <property type="entry name" value="HTH_RpiR"/>
</dbReference>
<name>A0A7C1GR25_9BACT</name>
<keyword evidence="3" id="KW-0804">Transcription</keyword>
<dbReference type="GO" id="GO:0003700">
    <property type="term" value="F:DNA-binding transcription factor activity"/>
    <property type="evidence" value="ECO:0007669"/>
    <property type="project" value="InterPro"/>
</dbReference>
<accession>A0A7C1GR25</accession>
<dbReference type="SUPFAM" id="SSF53697">
    <property type="entry name" value="SIS domain"/>
    <property type="match status" value="1"/>
</dbReference>
<evidence type="ECO:0000313" key="5">
    <source>
        <dbReference type="EMBL" id="HDP77879.1"/>
    </source>
</evidence>
<dbReference type="InterPro" id="IPR035472">
    <property type="entry name" value="RpiR-like_SIS"/>
</dbReference>
<dbReference type="InterPro" id="IPR046348">
    <property type="entry name" value="SIS_dom_sf"/>
</dbReference>
<gene>
    <name evidence="5" type="ORF">ENN47_06815</name>
</gene>
<protein>
    <submittedName>
        <fullName evidence="5">MurR/RpiR family transcriptional regulator</fullName>
    </submittedName>
</protein>
<dbReference type="GO" id="GO:1901135">
    <property type="term" value="P:carbohydrate derivative metabolic process"/>
    <property type="evidence" value="ECO:0007669"/>
    <property type="project" value="InterPro"/>
</dbReference>
<dbReference type="Proteomes" id="UP000886198">
    <property type="component" value="Unassembled WGS sequence"/>
</dbReference>
<dbReference type="GO" id="GO:0097367">
    <property type="term" value="F:carbohydrate derivative binding"/>
    <property type="evidence" value="ECO:0007669"/>
    <property type="project" value="InterPro"/>
</dbReference>
<reference evidence="5" key="1">
    <citation type="journal article" date="2020" name="mSystems">
        <title>Genome- and Community-Level Interaction Insights into Carbon Utilization and Element Cycling Functions of Hydrothermarchaeota in Hydrothermal Sediment.</title>
        <authorList>
            <person name="Zhou Z."/>
            <person name="Liu Y."/>
            <person name="Xu W."/>
            <person name="Pan J."/>
            <person name="Luo Z.H."/>
            <person name="Li M."/>
        </authorList>
    </citation>
    <scope>NUCLEOTIDE SEQUENCE [LARGE SCALE GENOMIC DNA]</scope>
    <source>
        <strain evidence="5">SpSt-1179</strain>
    </source>
</reference>
<dbReference type="InterPro" id="IPR036388">
    <property type="entry name" value="WH-like_DNA-bd_sf"/>
</dbReference>
<dbReference type="CDD" id="cd05013">
    <property type="entry name" value="SIS_RpiR"/>
    <property type="match status" value="1"/>
</dbReference>
<dbReference type="GO" id="GO:0003677">
    <property type="term" value="F:DNA binding"/>
    <property type="evidence" value="ECO:0007669"/>
    <property type="project" value="UniProtKB-KW"/>
</dbReference>
<dbReference type="Pfam" id="PF01380">
    <property type="entry name" value="SIS"/>
    <property type="match status" value="1"/>
</dbReference>
<dbReference type="InterPro" id="IPR001347">
    <property type="entry name" value="SIS_dom"/>
</dbReference>
<dbReference type="PROSITE" id="PS51071">
    <property type="entry name" value="HTH_RPIR"/>
    <property type="match status" value="1"/>
</dbReference>
<evidence type="ECO:0000259" key="4">
    <source>
        <dbReference type="PROSITE" id="PS51071"/>
    </source>
</evidence>
<dbReference type="SUPFAM" id="SSF46689">
    <property type="entry name" value="Homeodomain-like"/>
    <property type="match status" value="1"/>
</dbReference>
<keyword evidence="2" id="KW-0238">DNA-binding</keyword>
<dbReference type="Pfam" id="PF01418">
    <property type="entry name" value="HTH_6"/>
    <property type="match status" value="1"/>
</dbReference>
<dbReference type="AlphaFoldDB" id="A0A7C1GR25"/>
<dbReference type="EMBL" id="DSBT01000180">
    <property type="protein sequence ID" value="HDP77879.1"/>
    <property type="molecule type" value="Genomic_DNA"/>
</dbReference>
<evidence type="ECO:0000256" key="3">
    <source>
        <dbReference type="ARBA" id="ARBA00023163"/>
    </source>
</evidence>
<dbReference type="PANTHER" id="PTHR30514">
    <property type="entry name" value="GLUCOKINASE"/>
    <property type="match status" value="1"/>
</dbReference>
<sequence length="288" mass="32952">MVSEEIAKIKDDLSPAYKRIATYILKEYSQVGFMSIEELSSMAGASKASVVRFSRRLGFSGFNEMKKAIQHELRRRLLPYEKIATTELDMAPVENQLKLLRQNEINSLKNTLSGIREEELHKWVETIRTARNIYFGGFGATRHVVSLMRYTISVLQRKPTWLLSGSVSDFSFKIKLMERNDALIVMTFPPYSKEVEYMIDFARERTVRTLLVTDSIDCPVYSKAYSSILCENNSLLFGNSFVGPVAVAEMIGNFIILSEKKTGMEEMRRLFEVEERGYKAISTEGKSK</sequence>
<dbReference type="InterPro" id="IPR047640">
    <property type="entry name" value="RpiR-like"/>
</dbReference>